<dbReference type="OrthoDB" id="447314at2759"/>
<dbReference type="Proteomes" id="UP000054560">
    <property type="component" value="Unassembled WGS sequence"/>
</dbReference>
<name>A0A0L0G5P8_9EUKA</name>
<proteinExistence type="predicted"/>
<evidence type="ECO:0000313" key="2">
    <source>
        <dbReference type="EMBL" id="KNC84357.1"/>
    </source>
</evidence>
<keyword evidence="3" id="KW-1185">Reference proteome</keyword>
<evidence type="ECO:0000313" key="3">
    <source>
        <dbReference type="Proteomes" id="UP000054560"/>
    </source>
</evidence>
<reference evidence="2 3" key="1">
    <citation type="submission" date="2011-02" db="EMBL/GenBank/DDBJ databases">
        <title>The Genome Sequence of Sphaeroforma arctica JP610.</title>
        <authorList>
            <consortium name="The Broad Institute Genome Sequencing Platform"/>
            <person name="Russ C."/>
            <person name="Cuomo C."/>
            <person name="Young S.K."/>
            <person name="Zeng Q."/>
            <person name="Gargeya S."/>
            <person name="Alvarado L."/>
            <person name="Berlin A."/>
            <person name="Chapman S.B."/>
            <person name="Chen Z."/>
            <person name="Freedman E."/>
            <person name="Gellesch M."/>
            <person name="Goldberg J."/>
            <person name="Griggs A."/>
            <person name="Gujja S."/>
            <person name="Heilman E."/>
            <person name="Heiman D."/>
            <person name="Howarth C."/>
            <person name="Mehta T."/>
            <person name="Neiman D."/>
            <person name="Pearson M."/>
            <person name="Roberts A."/>
            <person name="Saif S."/>
            <person name="Shea T."/>
            <person name="Shenoy N."/>
            <person name="Sisk P."/>
            <person name="Stolte C."/>
            <person name="Sykes S."/>
            <person name="White J."/>
            <person name="Yandava C."/>
            <person name="Burger G."/>
            <person name="Gray M.W."/>
            <person name="Holland P.W.H."/>
            <person name="King N."/>
            <person name="Lang F.B.F."/>
            <person name="Roger A.J."/>
            <person name="Ruiz-Trillo I."/>
            <person name="Haas B."/>
            <person name="Nusbaum C."/>
            <person name="Birren B."/>
        </authorList>
    </citation>
    <scope>NUCLEOTIDE SEQUENCE [LARGE SCALE GENOMIC DNA]</scope>
    <source>
        <strain evidence="2 3">JP610</strain>
    </source>
</reference>
<keyword evidence="1" id="KW-1133">Transmembrane helix</keyword>
<protein>
    <submittedName>
        <fullName evidence="2">Uncharacterized protein</fullName>
    </submittedName>
</protein>
<dbReference type="GeneID" id="25903941"/>
<dbReference type="EMBL" id="KQ241770">
    <property type="protein sequence ID" value="KNC84357.1"/>
    <property type="molecule type" value="Genomic_DNA"/>
</dbReference>
<accession>A0A0L0G5P8</accession>
<sequence length="107" mass="12112">MNLERMQSAGIDPSTGLPMDSRAVTFESLRNTNNNIQQSSRRGGDILRRSDNWKKKFMAIANRIGLSPQKLVAVTVVTLVLYFLLRHTDLIFPDYVDDTGILNNTEE</sequence>
<gene>
    <name evidence="2" type="ORF">SARC_03437</name>
</gene>
<keyword evidence="1" id="KW-0812">Transmembrane</keyword>
<dbReference type="AlphaFoldDB" id="A0A0L0G5P8"/>
<dbReference type="RefSeq" id="XP_014158259.1">
    <property type="nucleotide sequence ID" value="XM_014302784.1"/>
</dbReference>
<organism evidence="2 3">
    <name type="scientific">Sphaeroforma arctica JP610</name>
    <dbReference type="NCBI Taxonomy" id="667725"/>
    <lineage>
        <taxon>Eukaryota</taxon>
        <taxon>Ichthyosporea</taxon>
        <taxon>Ichthyophonida</taxon>
        <taxon>Sphaeroforma</taxon>
    </lineage>
</organism>
<evidence type="ECO:0000256" key="1">
    <source>
        <dbReference type="SAM" id="Phobius"/>
    </source>
</evidence>
<feature type="transmembrane region" description="Helical" evidence="1">
    <location>
        <begin position="64"/>
        <end position="85"/>
    </location>
</feature>
<keyword evidence="1" id="KW-0472">Membrane</keyword>